<proteinExistence type="predicted"/>
<organism evidence="1 2">
    <name type="scientific">Pseudomonas lutea</name>
    <dbReference type="NCBI Taxonomy" id="243924"/>
    <lineage>
        <taxon>Bacteria</taxon>
        <taxon>Pseudomonadati</taxon>
        <taxon>Pseudomonadota</taxon>
        <taxon>Gammaproteobacteria</taxon>
        <taxon>Pseudomonadales</taxon>
        <taxon>Pseudomonadaceae</taxon>
        <taxon>Pseudomonas</taxon>
    </lineage>
</organism>
<name>A0A9X8QKP7_9PSED</name>
<dbReference type="Proteomes" id="UP000183210">
    <property type="component" value="Unassembled WGS sequence"/>
</dbReference>
<evidence type="ECO:0000313" key="1">
    <source>
        <dbReference type="EMBL" id="SEQ98080.1"/>
    </source>
</evidence>
<reference evidence="1 2" key="1">
    <citation type="submission" date="2016-10" db="EMBL/GenBank/DDBJ databases">
        <authorList>
            <person name="Varghese N."/>
            <person name="Submissions S."/>
        </authorList>
    </citation>
    <scope>NUCLEOTIDE SEQUENCE [LARGE SCALE GENOMIC DNA]</scope>
    <source>
        <strain evidence="1 2">LMG 21974</strain>
    </source>
</reference>
<protein>
    <submittedName>
        <fullName evidence="1">Uncharacterized protein</fullName>
    </submittedName>
</protein>
<comment type="caution">
    <text evidence="1">The sequence shown here is derived from an EMBL/GenBank/DDBJ whole genome shotgun (WGS) entry which is preliminary data.</text>
</comment>
<accession>A0A9X8QKP7</accession>
<sequence>MTRSWIAMVAILLVMSFRPAWTNDGCLLATLFRRKTDYLRVFRLCAKTLFINDKRVRRNQSVAPVSFVAQSILLT</sequence>
<dbReference type="AlphaFoldDB" id="A0A9X8QKP7"/>
<gene>
    <name evidence="1" type="ORF">SAMN05216409_110243</name>
</gene>
<dbReference type="EMBL" id="FOEV01000010">
    <property type="protein sequence ID" value="SEQ98080.1"/>
    <property type="molecule type" value="Genomic_DNA"/>
</dbReference>
<evidence type="ECO:0000313" key="2">
    <source>
        <dbReference type="Proteomes" id="UP000183210"/>
    </source>
</evidence>